<dbReference type="NCBIfam" id="TIGR03135">
    <property type="entry name" value="malonate_mdcG"/>
    <property type="match status" value="1"/>
</dbReference>
<sequence length="206" mass="23111">MTFTSRPHDLLWLSNPDALLNIQEAWVASQWHTGLPVVVRRDVNENADIPVGVRGIKREQRAAGWVKAETVSRVVTPEMLADRERLLHSPFVSQPPVQAAILLTTFAWPWHWGITGSTGYALATEIPVLHAESDLDLIIRAPLPLTHDELCQWQAQVEKLPCRADTQVETPFGAFALNEWLREGRVLLKTASGPQLTATPWHREPS</sequence>
<comment type="caution">
    <text evidence="5">The sequence shown here is derived from an EMBL/GenBank/DDBJ whole genome shotgun (WGS) entry which is preliminary data.</text>
</comment>
<keyword evidence="1 5" id="KW-0808">Transferase</keyword>
<dbReference type="GO" id="GO:0016779">
    <property type="term" value="F:nucleotidyltransferase activity"/>
    <property type="evidence" value="ECO:0007669"/>
    <property type="project" value="UniProtKB-KW"/>
</dbReference>
<evidence type="ECO:0000313" key="6">
    <source>
        <dbReference type="Proteomes" id="UP000295530"/>
    </source>
</evidence>
<dbReference type="InterPro" id="IPR048903">
    <property type="entry name" value="MdcG_N"/>
</dbReference>
<name>A0A4R6EED1_SCAGO</name>
<dbReference type="RefSeq" id="WP_133461683.1">
    <property type="nucleotide sequence ID" value="NZ_CACSIW010000017.1"/>
</dbReference>
<dbReference type="Pfam" id="PF10620">
    <property type="entry name" value="MdcG"/>
    <property type="match status" value="1"/>
</dbReference>
<evidence type="ECO:0000256" key="2">
    <source>
        <dbReference type="ARBA" id="ARBA00022695"/>
    </source>
</evidence>
<dbReference type="NCBIfam" id="NF002332">
    <property type="entry name" value="PRK01293.1"/>
    <property type="match status" value="1"/>
</dbReference>
<feature type="domain" description="Phosphoribosyl-dephospho-CoA transferase MdcG N-terminal" evidence="4">
    <location>
        <begin position="6"/>
        <end position="77"/>
    </location>
</feature>
<keyword evidence="6" id="KW-1185">Reference proteome</keyword>
<feature type="domain" description="Phosphoribosyl-dephospho-CoA transferase MdcG C-terminal" evidence="3">
    <location>
        <begin position="99"/>
        <end position="199"/>
    </location>
</feature>
<evidence type="ECO:0000313" key="5">
    <source>
        <dbReference type="EMBL" id="TDN56609.1"/>
    </source>
</evidence>
<evidence type="ECO:0000259" key="4">
    <source>
        <dbReference type="Pfam" id="PF20866"/>
    </source>
</evidence>
<dbReference type="AlphaFoldDB" id="A0A4R6EED1"/>
<dbReference type="Proteomes" id="UP000295530">
    <property type="component" value="Unassembled WGS sequence"/>
</dbReference>
<organism evidence="5 6">
    <name type="scientific">Scandinavium goeteborgense</name>
    <dbReference type="NCBI Taxonomy" id="1851514"/>
    <lineage>
        <taxon>Bacteria</taxon>
        <taxon>Pseudomonadati</taxon>
        <taxon>Pseudomonadota</taxon>
        <taxon>Gammaproteobacteria</taxon>
        <taxon>Enterobacterales</taxon>
        <taxon>Enterobacteriaceae</taxon>
        <taxon>Scandinavium</taxon>
    </lineage>
</organism>
<protein>
    <submittedName>
        <fullName evidence="5">Phosphoribosyl-dephospho-CoA transferase</fullName>
    </submittedName>
</protein>
<gene>
    <name evidence="5" type="ORF">EC847_110114</name>
</gene>
<dbReference type="InterPro" id="IPR049180">
    <property type="entry name" value="MdcG_C"/>
</dbReference>
<dbReference type="InterPro" id="IPR017557">
    <property type="entry name" value="Holo-ACP_synthase"/>
</dbReference>
<evidence type="ECO:0000256" key="1">
    <source>
        <dbReference type="ARBA" id="ARBA00022679"/>
    </source>
</evidence>
<keyword evidence="2" id="KW-0548">Nucleotidyltransferase</keyword>
<dbReference type="Pfam" id="PF20866">
    <property type="entry name" value="MdcG_N"/>
    <property type="match status" value="1"/>
</dbReference>
<proteinExistence type="predicted"/>
<accession>A0A4R6EED1</accession>
<reference evidence="5 6" key="1">
    <citation type="submission" date="2019-03" db="EMBL/GenBank/DDBJ databases">
        <title>Genomic analyses of the natural microbiome of Caenorhabditis elegans.</title>
        <authorList>
            <person name="Samuel B."/>
        </authorList>
    </citation>
    <scope>NUCLEOTIDE SEQUENCE [LARGE SCALE GENOMIC DNA]</scope>
    <source>
        <strain evidence="5 6">BIGb0156</strain>
    </source>
</reference>
<dbReference type="EMBL" id="SNVX01000010">
    <property type="protein sequence ID" value="TDN56609.1"/>
    <property type="molecule type" value="Genomic_DNA"/>
</dbReference>
<evidence type="ECO:0000259" key="3">
    <source>
        <dbReference type="Pfam" id="PF10620"/>
    </source>
</evidence>
<dbReference type="OrthoDB" id="1275217at2"/>